<dbReference type="GO" id="GO:0005634">
    <property type="term" value="C:nucleus"/>
    <property type="evidence" value="ECO:0007669"/>
    <property type="project" value="UniProtKB-SubCell"/>
</dbReference>
<dbReference type="GO" id="GO:0003007">
    <property type="term" value="P:heart morphogenesis"/>
    <property type="evidence" value="ECO:0007669"/>
    <property type="project" value="TreeGrafter"/>
</dbReference>
<feature type="compositionally biased region" description="Basic and acidic residues" evidence="8">
    <location>
        <begin position="68"/>
        <end position="81"/>
    </location>
</feature>
<dbReference type="InterPro" id="IPR011598">
    <property type="entry name" value="bHLH_dom"/>
</dbReference>
<keyword evidence="7" id="KW-0539">Nucleus</keyword>
<evidence type="ECO:0000256" key="6">
    <source>
        <dbReference type="ARBA" id="ARBA00023163"/>
    </source>
</evidence>
<evidence type="ECO:0000256" key="8">
    <source>
        <dbReference type="SAM" id="MobiDB-lite"/>
    </source>
</evidence>
<dbReference type="CDD" id="cd18938">
    <property type="entry name" value="bHLH_TS_Mesp"/>
    <property type="match status" value="1"/>
</dbReference>
<evidence type="ECO:0000256" key="4">
    <source>
        <dbReference type="ARBA" id="ARBA00023015"/>
    </source>
</evidence>
<dbReference type="GO" id="GO:0001707">
    <property type="term" value="P:mesoderm formation"/>
    <property type="evidence" value="ECO:0007669"/>
    <property type="project" value="TreeGrafter"/>
</dbReference>
<comment type="caution">
    <text evidence="10">The sequence shown here is derived from an EMBL/GenBank/DDBJ whole genome shotgun (WGS) entry which is preliminary data.</text>
</comment>
<dbReference type="OrthoDB" id="9946827at2759"/>
<protein>
    <recommendedName>
        <fullName evidence="9">BHLH domain-containing protein</fullName>
    </recommendedName>
</protein>
<evidence type="ECO:0000313" key="10">
    <source>
        <dbReference type="EMBL" id="KAF3832161.1"/>
    </source>
</evidence>
<dbReference type="SUPFAM" id="SSF47459">
    <property type="entry name" value="HLH, helix-loop-helix DNA-binding domain"/>
    <property type="match status" value="1"/>
</dbReference>
<organism evidence="10 11">
    <name type="scientific">Dissostichus mawsoni</name>
    <name type="common">Antarctic cod</name>
    <dbReference type="NCBI Taxonomy" id="36200"/>
    <lineage>
        <taxon>Eukaryota</taxon>
        <taxon>Metazoa</taxon>
        <taxon>Chordata</taxon>
        <taxon>Craniata</taxon>
        <taxon>Vertebrata</taxon>
        <taxon>Euteleostomi</taxon>
        <taxon>Actinopterygii</taxon>
        <taxon>Neopterygii</taxon>
        <taxon>Teleostei</taxon>
        <taxon>Neoteleostei</taxon>
        <taxon>Acanthomorphata</taxon>
        <taxon>Eupercaria</taxon>
        <taxon>Perciformes</taxon>
        <taxon>Notothenioidei</taxon>
        <taxon>Nototheniidae</taxon>
        <taxon>Dissostichus</taxon>
    </lineage>
</organism>
<dbReference type="InterPro" id="IPR036638">
    <property type="entry name" value="HLH_DNA-bd_sf"/>
</dbReference>
<dbReference type="InterPro" id="IPR040259">
    <property type="entry name" value="Mesogenin/MesP"/>
</dbReference>
<evidence type="ECO:0000256" key="7">
    <source>
        <dbReference type="ARBA" id="ARBA00023242"/>
    </source>
</evidence>
<dbReference type="PANTHER" id="PTHR20937">
    <property type="entry name" value="IP14615P"/>
    <property type="match status" value="1"/>
</dbReference>
<comment type="subcellular location">
    <subcellularLocation>
        <location evidence="1">Nucleus</location>
    </subcellularLocation>
</comment>
<reference evidence="10 11" key="1">
    <citation type="submission" date="2020-03" db="EMBL/GenBank/DDBJ databases">
        <title>Dissostichus mawsoni Genome sequencing and assembly.</title>
        <authorList>
            <person name="Park H."/>
        </authorList>
    </citation>
    <scope>NUCLEOTIDE SEQUENCE [LARGE SCALE GENOMIC DNA]</scope>
    <source>
        <strain evidence="10">DM0001</strain>
        <tissue evidence="10">Muscle</tissue>
    </source>
</reference>
<feature type="domain" description="BHLH" evidence="9">
    <location>
        <begin position="68"/>
        <end position="122"/>
    </location>
</feature>
<keyword evidence="5" id="KW-0238">DNA-binding</keyword>
<evidence type="ECO:0000256" key="2">
    <source>
        <dbReference type="ARBA" id="ARBA00022473"/>
    </source>
</evidence>
<evidence type="ECO:0000313" key="11">
    <source>
        <dbReference type="Proteomes" id="UP000518266"/>
    </source>
</evidence>
<keyword evidence="3" id="KW-0914">Notch signaling pathway</keyword>
<dbReference type="SMART" id="SM00353">
    <property type="entry name" value="HLH"/>
    <property type="match status" value="1"/>
</dbReference>
<dbReference type="PROSITE" id="PS50888">
    <property type="entry name" value="BHLH"/>
    <property type="match status" value="1"/>
</dbReference>
<dbReference type="GO" id="GO:0032525">
    <property type="term" value="P:somite rostral/caudal axis specification"/>
    <property type="evidence" value="ECO:0007669"/>
    <property type="project" value="TreeGrafter"/>
</dbReference>
<evidence type="ECO:0000256" key="5">
    <source>
        <dbReference type="ARBA" id="ARBA00023125"/>
    </source>
</evidence>
<evidence type="ECO:0000256" key="1">
    <source>
        <dbReference type="ARBA" id="ARBA00004123"/>
    </source>
</evidence>
<keyword evidence="4" id="KW-0805">Transcription regulation</keyword>
<keyword evidence="2" id="KW-0217">Developmental protein</keyword>
<dbReference type="GO" id="GO:0007219">
    <property type="term" value="P:Notch signaling pathway"/>
    <property type="evidence" value="ECO:0007669"/>
    <property type="project" value="UniProtKB-KW"/>
</dbReference>
<dbReference type="GO" id="GO:0000978">
    <property type="term" value="F:RNA polymerase II cis-regulatory region sequence-specific DNA binding"/>
    <property type="evidence" value="ECO:0007669"/>
    <property type="project" value="TreeGrafter"/>
</dbReference>
<dbReference type="Proteomes" id="UP000518266">
    <property type="component" value="Unassembled WGS sequence"/>
</dbReference>
<feature type="region of interest" description="Disordered" evidence="8">
    <location>
        <begin position="20"/>
        <end position="81"/>
    </location>
</feature>
<evidence type="ECO:0000256" key="3">
    <source>
        <dbReference type="ARBA" id="ARBA00022976"/>
    </source>
</evidence>
<dbReference type="EMBL" id="JAAKFY010000027">
    <property type="protein sequence ID" value="KAF3832161.1"/>
    <property type="molecule type" value="Genomic_DNA"/>
</dbReference>
<dbReference type="FunFam" id="4.10.280.10:FF:000047">
    <property type="entry name" value="mesoderm posterior protein 1"/>
    <property type="match status" value="1"/>
</dbReference>
<sequence length="275" mass="30575">MDTSSSVLNYNLWFSDSDLSSISSSETFSPVPSLDSSVSPSYQQLPQSSSKPEKRGRKSGRGNRIRSKQRESASEKEKMRMRDLTKALHHLRSYLPPSVAPAGQTLTKIETLRLTINYISHLSSQLGLSEEELFQRKEQGDTSASDTSSSSPDILGYFQHGSSIMGAQELQGQNQSLYPAQVYSGSCSFGVDQYSRQYYDAPQGDMSGKEFCMPLVPREYWGVTPLLFPGCRSGWCEFLSIISLRVRITESHFSPGAAMFPMRPPAQILRTQGGR</sequence>
<dbReference type="Gene3D" id="4.10.280.10">
    <property type="entry name" value="Helix-loop-helix DNA-binding domain"/>
    <property type="match status" value="1"/>
</dbReference>
<dbReference type="AlphaFoldDB" id="A0A7J5X5B6"/>
<accession>A0A7J5X5B6</accession>
<evidence type="ECO:0000259" key="9">
    <source>
        <dbReference type="PROSITE" id="PS50888"/>
    </source>
</evidence>
<proteinExistence type="predicted"/>
<feature type="compositionally biased region" description="Basic residues" evidence="8">
    <location>
        <begin position="54"/>
        <end position="67"/>
    </location>
</feature>
<dbReference type="Pfam" id="PF00010">
    <property type="entry name" value="HLH"/>
    <property type="match status" value="1"/>
</dbReference>
<keyword evidence="11" id="KW-1185">Reference proteome</keyword>
<dbReference type="PANTHER" id="PTHR20937:SF18">
    <property type="entry name" value="BHLH TRANSCRIPTION FACTOR MESP-B-RELATED"/>
    <property type="match status" value="1"/>
</dbReference>
<feature type="compositionally biased region" description="Low complexity" evidence="8">
    <location>
        <begin position="20"/>
        <end position="50"/>
    </location>
</feature>
<keyword evidence="6" id="KW-0804">Transcription</keyword>
<gene>
    <name evidence="10" type="ORF">F7725_025826</name>
</gene>
<dbReference type="GO" id="GO:0046983">
    <property type="term" value="F:protein dimerization activity"/>
    <property type="evidence" value="ECO:0007669"/>
    <property type="project" value="InterPro"/>
</dbReference>
<dbReference type="GO" id="GO:0000981">
    <property type="term" value="F:DNA-binding transcription factor activity, RNA polymerase II-specific"/>
    <property type="evidence" value="ECO:0007669"/>
    <property type="project" value="TreeGrafter"/>
</dbReference>
<name>A0A7J5X5B6_DISMA</name>